<sequence>MKVHNILRQAFVISAGVSAALNKTTPVSTSSGLPVIEVFGNKFFESETGEQFFIKGIAYQPSNAPQEHDTGAPSDTKYIDPLAEVEICKRDLPYLKKLGVNTIRVYSIDPTKSHDICMEEFAKNGIYVLIDLSEPDVSIIRETPSWDVKVFQRYKDVVDSMQKFDNVLGFFAGNEVTNDRTNTHASPFVKAAIRDVKNYIKQMGYRDLPVGYSTNDDQETRDNLANYFVCGNVTADFYGINMYEWCGHSSYGTSGYRERTNEFRNFPVPVFFSEFGCNAVRPRPFTEVQALYGPLMTPVWSGGLAYMYFEEDNEYGVVKVTRDNQVLELPDFKNLQKEYEKASPKGVKRKDYERTFKETVRDCPKRSEIWHAADELPPTPDTRKCGCLEQSLPCLSLYLQDPMSYKNYFEYVCGFVNCMDINGDGRTGVYGEYSDCDTRHKLSLQLSKLYIRRKITKNECPIASNDFFFNAKSIAVTQQCQVVMEDVKRQAMKKLVEVPMKQQAGKENDAGSSTLQRLQTALTALLPILALFFHLEFT</sequence>
<keyword evidence="8" id="KW-0472">Membrane</keyword>
<gene>
    <name evidence="10" type="ORF">AW171_hschr63816</name>
</gene>
<dbReference type="EMBL" id="CP014246">
    <property type="protein sequence ID" value="AMD21838.1"/>
    <property type="molecule type" value="Genomic_DNA"/>
</dbReference>
<keyword evidence="3 8" id="KW-0336">GPI-anchor</keyword>
<evidence type="ECO:0000256" key="6">
    <source>
        <dbReference type="ARBA" id="ARBA00023180"/>
    </source>
</evidence>
<name>A0A109V002_9SACH</name>
<comment type="similarity">
    <text evidence="2 8">Belongs to the glycosyl hydrolase 72 family.</text>
</comment>
<dbReference type="AlphaFoldDB" id="A0A109V002"/>
<evidence type="ECO:0000256" key="5">
    <source>
        <dbReference type="ARBA" id="ARBA00023157"/>
    </source>
</evidence>
<dbReference type="GO" id="GO:0042124">
    <property type="term" value="F:1,3-beta-glucanosyltransferase activity"/>
    <property type="evidence" value="ECO:0007669"/>
    <property type="project" value="TreeGrafter"/>
</dbReference>
<evidence type="ECO:0000259" key="9">
    <source>
        <dbReference type="Pfam" id="PF07983"/>
    </source>
</evidence>
<dbReference type="GeneID" id="28725150"/>
<keyword evidence="5" id="KW-1015">Disulfide bond</keyword>
<reference evidence="10 11" key="1">
    <citation type="submission" date="2016-01" db="EMBL/GenBank/DDBJ databases">
        <title>Genome sequence of the yeast Holleya sinecauda.</title>
        <authorList>
            <person name="Dietrich F.S."/>
        </authorList>
    </citation>
    <scope>NUCLEOTIDE SEQUENCE [LARGE SCALE GENOMIC DNA]</scope>
    <source>
        <strain evidence="10 11">ATCC 58844</strain>
    </source>
</reference>
<keyword evidence="6" id="KW-0325">Glycoprotein</keyword>
<dbReference type="RefSeq" id="XP_017988834.1">
    <property type="nucleotide sequence ID" value="XM_018133040.1"/>
</dbReference>
<protein>
    <recommendedName>
        <fullName evidence="8">1,3-beta-glucanosyltransferase</fullName>
        <ecNumber evidence="8">2.4.1.-</ecNumber>
    </recommendedName>
</protein>
<dbReference type="OrthoDB" id="421038at2759"/>
<evidence type="ECO:0000256" key="4">
    <source>
        <dbReference type="ARBA" id="ARBA00022729"/>
    </source>
</evidence>
<comment type="function">
    <text evidence="8">Splits internally a 1,3-beta-glucan molecule and transfers the newly generated reducing end (the donor) to the non-reducing end of another 1,3-beta-glucan molecule (the acceptor) forming a 1,3-beta linkage, resulting in the elongation of 1,3-beta-glucan chains in the cell wall.</text>
</comment>
<dbReference type="Pfam" id="PF03198">
    <property type="entry name" value="Glyco_hydro_72"/>
    <property type="match status" value="1"/>
</dbReference>
<comment type="subcellular location">
    <subcellularLocation>
        <location evidence="8">Cell membrane</location>
        <topology evidence="8">Lipid-anchor</topology>
        <topology evidence="8">GPI-anchor</topology>
    </subcellularLocation>
    <subcellularLocation>
        <location evidence="1">Membrane</location>
        <topology evidence="1">Lipid-anchor</topology>
        <topology evidence="1">GPI-anchor</topology>
    </subcellularLocation>
</comment>
<dbReference type="InterPro" id="IPR012946">
    <property type="entry name" value="X8"/>
</dbReference>
<evidence type="ECO:0000256" key="1">
    <source>
        <dbReference type="ARBA" id="ARBA00004589"/>
    </source>
</evidence>
<dbReference type="GO" id="GO:0005886">
    <property type="term" value="C:plasma membrane"/>
    <property type="evidence" value="ECO:0007669"/>
    <property type="project" value="UniProtKB-SubCell"/>
</dbReference>
<accession>A0A109V002</accession>
<dbReference type="InterPro" id="IPR017853">
    <property type="entry name" value="GH"/>
</dbReference>
<dbReference type="GO" id="GO:0098552">
    <property type="term" value="C:side of membrane"/>
    <property type="evidence" value="ECO:0007669"/>
    <property type="project" value="UniProtKB-KW"/>
</dbReference>
<dbReference type="PANTHER" id="PTHR31468">
    <property type="entry name" value="1,3-BETA-GLUCANOSYLTRANSFERASE GAS1"/>
    <property type="match status" value="1"/>
</dbReference>
<dbReference type="InterPro" id="IPR004886">
    <property type="entry name" value="Glucanosyltransferase"/>
</dbReference>
<keyword evidence="8" id="KW-0808">Transferase</keyword>
<keyword evidence="8" id="KW-0449">Lipoprotein</keyword>
<evidence type="ECO:0000256" key="3">
    <source>
        <dbReference type="ARBA" id="ARBA00022622"/>
    </source>
</evidence>
<dbReference type="PANTHER" id="PTHR31468:SF10">
    <property type="entry name" value="1,3-BETA-GLUCANOSYLTRANSFERASE GAS2"/>
    <property type="match status" value="1"/>
</dbReference>
<dbReference type="Gene3D" id="1.20.58.1040">
    <property type="match status" value="1"/>
</dbReference>
<feature type="domain" description="X8" evidence="9">
    <location>
        <begin position="399"/>
        <end position="463"/>
    </location>
</feature>
<evidence type="ECO:0000313" key="11">
    <source>
        <dbReference type="Proteomes" id="UP000243052"/>
    </source>
</evidence>
<keyword evidence="7" id="KW-0961">Cell wall biogenesis/degradation</keyword>
<dbReference type="GO" id="GO:0031505">
    <property type="term" value="P:fungal-type cell wall organization"/>
    <property type="evidence" value="ECO:0007669"/>
    <property type="project" value="TreeGrafter"/>
</dbReference>
<dbReference type="STRING" id="45286.A0A109V002"/>
<keyword evidence="11" id="KW-1185">Reference proteome</keyword>
<dbReference type="SUPFAM" id="SSF51445">
    <property type="entry name" value="(Trans)glycosidases"/>
    <property type="match status" value="1"/>
</dbReference>
<keyword evidence="4" id="KW-0732">Signal</keyword>
<dbReference type="Proteomes" id="UP000243052">
    <property type="component" value="Chromosome vi"/>
</dbReference>
<dbReference type="Gene3D" id="3.20.20.80">
    <property type="entry name" value="Glycosidases"/>
    <property type="match status" value="1"/>
</dbReference>
<dbReference type="Pfam" id="PF07983">
    <property type="entry name" value="X8"/>
    <property type="match status" value="1"/>
</dbReference>
<proteinExistence type="inferred from homology"/>
<dbReference type="FunFam" id="3.20.20.80:FF:000038">
    <property type="entry name" value="1,3-beta-glucanosyltransferase"/>
    <property type="match status" value="1"/>
</dbReference>
<evidence type="ECO:0000256" key="2">
    <source>
        <dbReference type="ARBA" id="ARBA00007528"/>
    </source>
</evidence>
<evidence type="ECO:0000313" key="10">
    <source>
        <dbReference type="EMBL" id="AMD21838.1"/>
    </source>
</evidence>
<evidence type="ECO:0000256" key="7">
    <source>
        <dbReference type="ARBA" id="ARBA00023316"/>
    </source>
</evidence>
<dbReference type="EC" id="2.4.1.-" evidence="8"/>
<organism evidence="10 11">
    <name type="scientific">Eremothecium sinecaudum</name>
    <dbReference type="NCBI Taxonomy" id="45286"/>
    <lineage>
        <taxon>Eukaryota</taxon>
        <taxon>Fungi</taxon>
        <taxon>Dikarya</taxon>
        <taxon>Ascomycota</taxon>
        <taxon>Saccharomycotina</taxon>
        <taxon>Saccharomycetes</taxon>
        <taxon>Saccharomycetales</taxon>
        <taxon>Saccharomycetaceae</taxon>
        <taxon>Eremothecium</taxon>
    </lineage>
</organism>
<evidence type="ECO:0000256" key="8">
    <source>
        <dbReference type="RuleBase" id="RU361209"/>
    </source>
</evidence>
<dbReference type="GO" id="GO:0071970">
    <property type="term" value="P:fungal-type cell wall (1-&gt;3)-beta-D-glucan biosynthetic process"/>
    <property type="evidence" value="ECO:0007669"/>
    <property type="project" value="TreeGrafter"/>
</dbReference>